<dbReference type="GO" id="GO:0000160">
    <property type="term" value="P:phosphorelay signal transduction system"/>
    <property type="evidence" value="ECO:0007669"/>
    <property type="project" value="InterPro"/>
</dbReference>
<evidence type="ECO:0000313" key="5">
    <source>
        <dbReference type="Proteomes" id="UP000016412"/>
    </source>
</evidence>
<feature type="modified residue" description="Phosphohistidine" evidence="1">
    <location>
        <position position="58"/>
    </location>
</feature>
<evidence type="ECO:0000259" key="2">
    <source>
        <dbReference type="PROSITE" id="PS50894"/>
    </source>
</evidence>
<proteinExistence type="predicted"/>
<dbReference type="Pfam" id="PF01627">
    <property type="entry name" value="Hpt"/>
    <property type="match status" value="1"/>
</dbReference>
<evidence type="ECO:0000256" key="1">
    <source>
        <dbReference type="PROSITE-ProRule" id="PRU00110"/>
    </source>
</evidence>
<dbReference type="eggNOG" id="ENOG5030V0S">
    <property type="taxonomic scope" value="Bacteria"/>
</dbReference>
<protein>
    <submittedName>
        <fullName evidence="3">Hpt domain protein</fullName>
    </submittedName>
</protein>
<dbReference type="InterPro" id="IPR008207">
    <property type="entry name" value="Sig_transdc_His_kin_Hpt_dom"/>
</dbReference>
<dbReference type="Proteomes" id="UP000016412">
    <property type="component" value="Unassembled WGS sequence"/>
</dbReference>
<dbReference type="RefSeq" id="WP_021331489.1">
    <property type="nucleotide sequence ID" value="NZ_AUZJ01000066.1"/>
</dbReference>
<dbReference type="PATRIC" id="fig|1125725.3.peg.2434"/>
<dbReference type="Gene3D" id="1.20.120.160">
    <property type="entry name" value="HPT domain"/>
    <property type="match status" value="1"/>
</dbReference>
<organism evidence="3 5">
    <name type="scientific">Treponema socranskii subsp. socranskii VPI DR56BR1116 = ATCC 35536</name>
    <dbReference type="NCBI Taxonomy" id="1125725"/>
    <lineage>
        <taxon>Bacteria</taxon>
        <taxon>Pseudomonadati</taxon>
        <taxon>Spirochaetota</taxon>
        <taxon>Spirochaetia</taxon>
        <taxon>Spirochaetales</taxon>
        <taxon>Treponemataceae</taxon>
        <taxon>Treponema</taxon>
    </lineage>
</organism>
<keyword evidence="1" id="KW-0597">Phosphoprotein</keyword>
<comment type="caution">
    <text evidence="3">The sequence shown here is derived from an EMBL/GenBank/DDBJ whole genome shotgun (WGS) entry which is preliminary data.</text>
</comment>
<dbReference type="InterPro" id="IPR036641">
    <property type="entry name" value="HPT_dom_sf"/>
</dbReference>
<gene>
    <name evidence="4" type="ORF">HMPREF0860_0275</name>
    <name evidence="3" type="ORF">HMPREF1325_1684</name>
</gene>
<dbReference type="STRING" id="1125725.HMPREF1325_1684"/>
<feature type="domain" description="HPt" evidence="2">
    <location>
        <begin position="18"/>
        <end position="116"/>
    </location>
</feature>
<keyword evidence="6" id="KW-1185">Reference proteome</keyword>
<dbReference type="Proteomes" id="UP000016646">
    <property type="component" value="Unassembled WGS sequence"/>
</dbReference>
<evidence type="ECO:0000313" key="4">
    <source>
        <dbReference type="EMBL" id="ERJ98561.1"/>
    </source>
</evidence>
<accession>U2KJA7</accession>
<dbReference type="PROSITE" id="PS50894">
    <property type="entry name" value="HPT"/>
    <property type="match status" value="1"/>
</dbReference>
<dbReference type="GO" id="GO:0004672">
    <property type="term" value="F:protein kinase activity"/>
    <property type="evidence" value="ECO:0007669"/>
    <property type="project" value="UniProtKB-ARBA"/>
</dbReference>
<reference evidence="5 6" key="1">
    <citation type="submission" date="2013-08" db="EMBL/GenBank/DDBJ databases">
        <authorList>
            <person name="Durkin A.S."/>
            <person name="Haft D.R."/>
            <person name="McCorrison J."/>
            <person name="Torralba M."/>
            <person name="Gillis M."/>
            <person name="Haft D.H."/>
            <person name="Methe B."/>
            <person name="Sutton G."/>
            <person name="Nelson K.E."/>
        </authorList>
    </citation>
    <scope>NUCLEOTIDE SEQUENCE [LARGE SCALE GENOMIC DNA]</scope>
    <source>
        <strain evidence="4 6">ATCC 35536</strain>
        <strain evidence="3 5">VPI DR56BR1116</strain>
    </source>
</reference>
<dbReference type="EMBL" id="AUZJ01000066">
    <property type="protein sequence ID" value="ERF59600.1"/>
    <property type="molecule type" value="Genomic_DNA"/>
</dbReference>
<name>U2KJA7_TRESO</name>
<sequence>MPRSILNTVSGLDMLSGDTELYETLVDSFFAENVNDKAHFASLAENATQDKGFVSFVHKTKGSAGQIGCEALYDAALALESVLRGKEAGNEAALTRVFFKIYDETFSALRQYRKRI</sequence>
<dbReference type="EMBL" id="AVQI01000080">
    <property type="protein sequence ID" value="ERJ98561.1"/>
    <property type="molecule type" value="Genomic_DNA"/>
</dbReference>
<evidence type="ECO:0000313" key="6">
    <source>
        <dbReference type="Proteomes" id="UP000016646"/>
    </source>
</evidence>
<evidence type="ECO:0000313" key="3">
    <source>
        <dbReference type="EMBL" id="ERF59600.1"/>
    </source>
</evidence>
<dbReference type="AlphaFoldDB" id="U2KJA7"/>
<dbReference type="SUPFAM" id="SSF47226">
    <property type="entry name" value="Histidine-containing phosphotransfer domain, HPT domain"/>
    <property type="match status" value="1"/>
</dbReference>